<dbReference type="EMBL" id="VIGB01000003">
    <property type="protein sequence ID" value="TQF02729.1"/>
    <property type="molecule type" value="Genomic_DNA"/>
</dbReference>
<comment type="caution">
    <text evidence="2">The sequence shown here is derived from an EMBL/GenBank/DDBJ whole genome shotgun (WGS) entry which is preliminary data.</text>
</comment>
<dbReference type="Pfam" id="PF00975">
    <property type="entry name" value="Thioesterase"/>
    <property type="match status" value="1"/>
</dbReference>
<evidence type="ECO:0000313" key="3">
    <source>
        <dbReference type="Proteomes" id="UP000319103"/>
    </source>
</evidence>
<dbReference type="InterPro" id="IPR001031">
    <property type="entry name" value="Thioesterase"/>
</dbReference>
<dbReference type="InterPro" id="IPR029058">
    <property type="entry name" value="AB_hydrolase_fold"/>
</dbReference>
<reference evidence="2 3" key="1">
    <citation type="submission" date="2019-06" db="EMBL/GenBank/DDBJ databases">
        <title>Description of Kitasatospora acidophila sp. nov. isolated from pine grove soil, and reclassification of Streptomyces novaecaesareae to Kitasatospora novaeceasareae comb. nov.</title>
        <authorList>
            <person name="Kim M.J."/>
        </authorList>
    </citation>
    <scope>NUCLEOTIDE SEQUENCE [LARGE SCALE GENOMIC DNA]</scope>
    <source>
        <strain evidence="2 3">MMS16-CNU292</strain>
    </source>
</reference>
<evidence type="ECO:0000313" key="2">
    <source>
        <dbReference type="EMBL" id="TQF02729.1"/>
    </source>
</evidence>
<protein>
    <recommendedName>
        <fullName evidence="1">Thioesterase domain-containing protein</fullName>
    </recommendedName>
</protein>
<accession>A0A540W130</accession>
<keyword evidence="3" id="KW-1185">Reference proteome</keyword>
<dbReference type="Gene3D" id="3.40.50.1820">
    <property type="entry name" value="alpha/beta hydrolase"/>
    <property type="match status" value="1"/>
</dbReference>
<evidence type="ECO:0000259" key="1">
    <source>
        <dbReference type="Pfam" id="PF00975"/>
    </source>
</evidence>
<dbReference type="Proteomes" id="UP000319103">
    <property type="component" value="Unassembled WGS sequence"/>
</dbReference>
<feature type="domain" description="Thioesterase" evidence="1">
    <location>
        <begin position="32"/>
        <end position="74"/>
    </location>
</feature>
<gene>
    <name evidence="2" type="ORF">E6W39_11260</name>
</gene>
<sequence>MPRGPADDASVPSPASIPEPAAGLLTGVPDLAGGPYALFGVSLGALVAYELALAAEAAGQPPALLALAACSARSNYFGSPRSSEGWTTTRS</sequence>
<name>A0A540W130_9ACTN</name>
<organism evidence="2 3">
    <name type="scientific">Kitasatospora acidiphila</name>
    <dbReference type="NCBI Taxonomy" id="2567942"/>
    <lineage>
        <taxon>Bacteria</taxon>
        <taxon>Bacillati</taxon>
        <taxon>Actinomycetota</taxon>
        <taxon>Actinomycetes</taxon>
        <taxon>Kitasatosporales</taxon>
        <taxon>Streptomycetaceae</taxon>
        <taxon>Kitasatospora</taxon>
    </lineage>
</organism>
<proteinExistence type="predicted"/>
<dbReference type="AlphaFoldDB" id="A0A540W130"/>
<dbReference type="SUPFAM" id="SSF53474">
    <property type="entry name" value="alpha/beta-Hydrolases"/>
    <property type="match status" value="1"/>
</dbReference>